<evidence type="ECO:0000313" key="2">
    <source>
        <dbReference type="EMBL" id="JAH32519.1"/>
    </source>
</evidence>
<accession>A0A0E9RTQ8</accession>
<reference evidence="2" key="2">
    <citation type="journal article" date="2015" name="Fish Shellfish Immunol.">
        <title>Early steps in the European eel (Anguilla anguilla)-Vibrio vulnificus interaction in the gills: Role of the RtxA13 toxin.</title>
        <authorList>
            <person name="Callol A."/>
            <person name="Pajuelo D."/>
            <person name="Ebbesson L."/>
            <person name="Teles M."/>
            <person name="MacKenzie S."/>
            <person name="Amaro C."/>
        </authorList>
    </citation>
    <scope>NUCLEOTIDE SEQUENCE</scope>
</reference>
<name>A0A0E9RTQ8_ANGAN</name>
<evidence type="ECO:0000256" key="1">
    <source>
        <dbReference type="SAM" id="MobiDB-lite"/>
    </source>
</evidence>
<organism evidence="2">
    <name type="scientific">Anguilla anguilla</name>
    <name type="common">European freshwater eel</name>
    <name type="synonym">Muraena anguilla</name>
    <dbReference type="NCBI Taxonomy" id="7936"/>
    <lineage>
        <taxon>Eukaryota</taxon>
        <taxon>Metazoa</taxon>
        <taxon>Chordata</taxon>
        <taxon>Craniata</taxon>
        <taxon>Vertebrata</taxon>
        <taxon>Euteleostomi</taxon>
        <taxon>Actinopterygii</taxon>
        <taxon>Neopterygii</taxon>
        <taxon>Teleostei</taxon>
        <taxon>Anguilliformes</taxon>
        <taxon>Anguillidae</taxon>
        <taxon>Anguilla</taxon>
    </lineage>
</organism>
<dbReference type="EMBL" id="GBXM01076058">
    <property type="protein sequence ID" value="JAH32519.1"/>
    <property type="molecule type" value="Transcribed_RNA"/>
</dbReference>
<feature type="compositionally biased region" description="Polar residues" evidence="1">
    <location>
        <begin position="14"/>
        <end position="24"/>
    </location>
</feature>
<sequence length="49" mass="5541">MILSPSECFLIRSGQQGPTKLQPSSHHHHHIPLNSQQRTKLCGRRVVSL</sequence>
<proteinExistence type="predicted"/>
<dbReference type="AlphaFoldDB" id="A0A0E9RTQ8"/>
<protein>
    <submittedName>
        <fullName evidence="2">Uncharacterized protein</fullName>
    </submittedName>
</protein>
<reference evidence="2" key="1">
    <citation type="submission" date="2014-11" db="EMBL/GenBank/DDBJ databases">
        <authorList>
            <person name="Amaro Gonzalez C."/>
        </authorList>
    </citation>
    <scope>NUCLEOTIDE SEQUENCE</scope>
</reference>
<feature type="region of interest" description="Disordered" evidence="1">
    <location>
        <begin position="14"/>
        <end position="37"/>
    </location>
</feature>